<evidence type="ECO:0000256" key="1">
    <source>
        <dbReference type="ARBA" id="ARBA00005395"/>
    </source>
</evidence>
<dbReference type="AlphaFoldDB" id="A0A8I0DPB3"/>
<organism evidence="7 8">
    <name type="scientific">Clostridium lentum</name>
    <dbReference type="NCBI Taxonomy" id="2763037"/>
    <lineage>
        <taxon>Bacteria</taxon>
        <taxon>Bacillati</taxon>
        <taxon>Bacillota</taxon>
        <taxon>Clostridia</taxon>
        <taxon>Eubacteriales</taxon>
        <taxon>Clostridiaceae</taxon>
        <taxon>Clostridium</taxon>
    </lineage>
</organism>
<reference evidence="7" key="1">
    <citation type="submission" date="2020-08" db="EMBL/GenBank/DDBJ databases">
        <title>Genome public.</title>
        <authorList>
            <person name="Liu C."/>
            <person name="Sun Q."/>
        </authorList>
    </citation>
    <scope>NUCLEOTIDE SEQUENCE</scope>
    <source>
        <strain evidence="7">NSJ-42</strain>
    </source>
</reference>
<evidence type="ECO:0000259" key="6">
    <source>
        <dbReference type="PROSITE" id="PS51186"/>
    </source>
</evidence>
<evidence type="ECO:0000256" key="3">
    <source>
        <dbReference type="ARBA" id="ARBA00022679"/>
    </source>
</evidence>
<proteinExistence type="inferred from homology"/>
<dbReference type="EC" id="2.3.1.266" evidence="5"/>
<gene>
    <name evidence="7" type="primary">rimI</name>
    <name evidence="7" type="ORF">H8R92_07810</name>
</gene>
<sequence length="150" mass="16878">MAILYKPMDSSHVQGVFELSKNSFHIPWSLESISQEITNTLARYVVAIDSHSNKVIGFAGMWIIAGEGNITNIAVDVDFKRLGIGYNLLSSLFDICQKENCPDITLEVRVSNIAAQKLYAKAGFINEGIRKKYYDDNGEDAMIMWKRNII</sequence>
<accession>A0A8I0DPB3</accession>
<comment type="subcellular location">
    <subcellularLocation>
        <location evidence="5">Cytoplasm</location>
    </subcellularLocation>
</comment>
<name>A0A8I0DPB3_9CLOT</name>
<dbReference type="GO" id="GO:0008999">
    <property type="term" value="F:protein-N-terminal-alanine acetyltransferase activity"/>
    <property type="evidence" value="ECO:0007669"/>
    <property type="project" value="UniProtKB-EC"/>
</dbReference>
<feature type="domain" description="N-acetyltransferase" evidence="6">
    <location>
        <begin position="3"/>
        <end position="149"/>
    </location>
</feature>
<protein>
    <recommendedName>
        <fullName evidence="5">[Ribosomal protein bS18]-alanine N-acetyltransferase</fullName>
        <ecNumber evidence="5">2.3.1.266</ecNumber>
    </recommendedName>
</protein>
<dbReference type="EMBL" id="JACOOQ010000011">
    <property type="protein sequence ID" value="MBC5640332.1"/>
    <property type="molecule type" value="Genomic_DNA"/>
</dbReference>
<dbReference type="Gene3D" id="3.40.630.30">
    <property type="match status" value="1"/>
</dbReference>
<dbReference type="InterPro" id="IPR050680">
    <property type="entry name" value="YpeA/RimI_acetyltransf"/>
</dbReference>
<evidence type="ECO:0000256" key="5">
    <source>
        <dbReference type="RuleBase" id="RU363094"/>
    </source>
</evidence>
<dbReference type="InterPro" id="IPR000182">
    <property type="entry name" value="GNAT_dom"/>
</dbReference>
<keyword evidence="4" id="KW-0012">Acyltransferase</keyword>
<dbReference type="RefSeq" id="WP_022211842.1">
    <property type="nucleotide sequence ID" value="NZ_JACOOQ010000011.1"/>
</dbReference>
<evidence type="ECO:0000313" key="8">
    <source>
        <dbReference type="Proteomes" id="UP000662088"/>
    </source>
</evidence>
<dbReference type="InterPro" id="IPR006464">
    <property type="entry name" value="AcTrfase_RimI/Ard1"/>
</dbReference>
<dbReference type="Proteomes" id="UP000662088">
    <property type="component" value="Unassembled WGS sequence"/>
</dbReference>
<evidence type="ECO:0000256" key="4">
    <source>
        <dbReference type="ARBA" id="ARBA00023315"/>
    </source>
</evidence>
<dbReference type="GO" id="GO:0005737">
    <property type="term" value="C:cytoplasm"/>
    <property type="evidence" value="ECO:0007669"/>
    <property type="project" value="UniProtKB-SubCell"/>
</dbReference>
<dbReference type="SUPFAM" id="SSF55729">
    <property type="entry name" value="Acyl-CoA N-acyltransferases (Nat)"/>
    <property type="match status" value="1"/>
</dbReference>
<comment type="function">
    <text evidence="5">Acetylates the N-terminal alanine of ribosomal protein bS18.</text>
</comment>
<dbReference type="GO" id="GO:0005840">
    <property type="term" value="C:ribosome"/>
    <property type="evidence" value="ECO:0007669"/>
    <property type="project" value="UniProtKB-KW"/>
</dbReference>
<comment type="caution">
    <text evidence="7">The sequence shown here is derived from an EMBL/GenBank/DDBJ whole genome shotgun (WGS) entry which is preliminary data.</text>
</comment>
<dbReference type="InterPro" id="IPR016181">
    <property type="entry name" value="Acyl_CoA_acyltransferase"/>
</dbReference>
<dbReference type="PROSITE" id="PS51186">
    <property type="entry name" value="GNAT"/>
    <property type="match status" value="1"/>
</dbReference>
<comment type="catalytic activity">
    <reaction evidence="5">
        <text>N-terminal L-alanyl-[ribosomal protein bS18] + acetyl-CoA = N-terminal N(alpha)-acetyl-L-alanyl-[ribosomal protein bS18] + CoA + H(+)</text>
        <dbReference type="Rhea" id="RHEA:43756"/>
        <dbReference type="Rhea" id="RHEA-COMP:10676"/>
        <dbReference type="Rhea" id="RHEA-COMP:10677"/>
        <dbReference type="ChEBI" id="CHEBI:15378"/>
        <dbReference type="ChEBI" id="CHEBI:57287"/>
        <dbReference type="ChEBI" id="CHEBI:57288"/>
        <dbReference type="ChEBI" id="CHEBI:64718"/>
        <dbReference type="ChEBI" id="CHEBI:83683"/>
        <dbReference type="EC" id="2.3.1.266"/>
    </reaction>
</comment>
<dbReference type="PANTHER" id="PTHR43420">
    <property type="entry name" value="ACETYLTRANSFERASE"/>
    <property type="match status" value="1"/>
</dbReference>
<keyword evidence="3 7" id="KW-0808">Transferase</keyword>
<keyword evidence="7" id="KW-0687">Ribonucleoprotein</keyword>
<dbReference type="Pfam" id="PF00583">
    <property type="entry name" value="Acetyltransf_1"/>
    <property type="match status" value="1"/>
</dbReference>
<dbReference type="CDD" id="cd04301">
    <property type="entry name" value="NAT_SF"/>
    <property type="match status" value="1"/>
</dbReference>
<keyword evidence="7" id="KW-0689">Ribosomal protein</keyword>
<keyword evidence="8" id="KW-1185">Reference proteome</keyword>
<evidence type="ECO:0000313" key="7">
    <source>
        <dbReference type="EMBL" id="MBC5640332.1"/>
    </source>
</evidence>
<keyword evidence="2 5" id="KW-0963">Cytoplasm</keyword>
<dbReference type="PANTHER" id="PTHR43420:SF44">
    <property type="entry name" value="ACETYLTRANSFERASE YPEA"/>
    <property type="match status" value="1"/>
</dbReference>
<dbReference type="NCBIfam" id="TIGR01575">
    <property type="entry name" value="rimI"/>
    <property type="match status" value="1"/>
</dbReference>
<evidence type="ECO:0000256" key="2">
    <source>
        <dbReference type="ARBA" id="ARBA00022490"/>
    </source>
</evidence>
<comment type="similarity">
    <text evidence="1 5">Belongs to the acetyltransferase family. RimI subfamily.</text>
</comment>